<protein>
    <submittedName>
        <fullName evidence="1">Uncharacterized protein</fullName>
    </submittedName>
</protein>
<proteinExistence type="predicted"/>
<evidence type="ECO:0000313" key="1">
    <source>
        <dbReference type="EnsemblMetazoa" id="PPAI006483-PA"/>
    </source>
</evidence>
<sequence>MQQIKHKICVHVVEASGLPIIPEGYILAASVGDTHLNTDSFNGKGNSCRIDTKLVWEASKQDISKDCVELKESLESEHKTLRELMAKSERCKCRQESQGEQSSKQILLENERLRKENKALKDKLENESSLKEEIQLLTKELRNVANVLRDCDKSKTLYKEELAKIHDILKDICINRTESRRKTLDLQNILQKEYREMVEERREIESVKQSLYF</sequence>
<organism evidence="1 2">
    <name type="scientific">Phlebotomus papatasi</name>
    <name type="common">Sandfly</name>
    <dbReference type="NCBI Taxonomy" id="29031"/>
    <lineage>
        <taxon>Eukaryota</taxon>
        <taxon>Metazoa</taxon>
        <taxon>Ecdysozoa</taxon>
        <taxon>Arthropoda</taxon>
        <taxon>Hexapoda</taxon>
        <taxon>Insecta</taxon>
        <taxon>Pterygota</taxon>
        <taxon>Neoptera</taxon>
        <taxon>Endopterygota</taxon>
        <taxon>Diptera</taxon>
        <taxon>Nematocera</taxon>
        <taxon>Psychodoidea</taxon>
        <taxon>Psychodidae</taxon>
        <taxon>Phlebotomus</taxon>
        <taxon>Phlebotomus</taxon>
    </lineage>
</organism>
<dbReference type="EnsemblMetazoa" id="PPAI006483-RA">
    <property type="protein sequence ID" value="PPAI006483-PA"/>
    <property type="gene ID" value="PPAI006483"/>
</dbReference>
<reference evidence="1" key="1">
    <citation type="submission" date="2022-08" db="UniProtKB">
        <authorList>
            <consortium name="EnsemblMetazoa"/>
        </authorList>
    </citation>
    <scope>IDENTIFICATION</scope>
    <source>
        <strain evidence="1">Israel</strain>
    </source>
</reference>
<evidence type="ECO:0000313" key="2">
    <source>
        <dbReference type="Proteomes" id="UP000092462"/>
    </source>
</evidence>
<accession>A0A1B0EXP7</accession>
<dbReference type="EMBL" id="AJVK01033157">
    <property type="status" value="NOT_ANNOTATED_CDS"/>
    <property type="molecule type" value="Genomic_DNA"/>
</dbReference>
<dbReference type="VEuPathDB" id="VectorBase:PPAI006483"/>
<keyword evidence="2" id="KW-1185">Reference proteome</keyword>
<dbReference type="AlphaFoldDB" id="A0A1B0EXP7"/>
<dbReference type="VEuPathDB" id="VectorBase:PPAPM1_012486"/>
<name>A0A1B0EXP7_PHLPP</name>
<dbReference type="Proteomes" id="UP000092462">
    <property type="component" value="Unassembled WGS sequence"/>
</dbReference>